<dbReference type="PANTHER" id="PTHR35566:SF1">
    <property type="entry name" value="TYPE VI SECRETION SYSTEM BASEPLATE COMPONENT TSSK1"/>
    <property type="match status" value="1"/>
</dbReference>
<dbReference type="InterPro" id="IPR010263">
    <property type="entry name" value="T6SS_TssK"/>
</dbReference>
<name>A0ABY5ZT36_9BACT</name>
<evidence type="ECO:0000313" key="2">
    <source>
        <dbReference type="Proteomes" id="UP001060414"/>
    </source>
</evidence>
<dbReference type="PANTHER" id="PTHR35566">
    <property type="entry name" value="BLR3599 PROTEIN"/>
    <property type="match status" value="1"/>
</dbReference>
<dbReference type="Proteomes" id="UP001060414">
    <property type="component" value="Chromosome"/>
</dbReference>
<organism evidence="1 2">
    <name type="scientific">Geoalkalibacter halelectricus</name>
    <dbReference type="NCBI Taxonomy" id="2847045"/>
    <lineage>
        <taxon>Bacteria</taxon>
        <taxon>Pseudomonadati</taxon>
        <taxon>Thermodesulfobacteriota</taxon>
        <taxon>Desulfuromonadia</taxon>
        <taxon>Desulfuromonadales</taxon>
        <taxon>Geoalkalibacteraceae</taxon>
        <taxon>Geoalkalibacter</taxon>
    </lineage>
</organism>
<keyword evidence="2" id="KW-1185">Reference proteome</keyword>
<dbReference type="NCBIfam" id="TIGR03353">
    <property type="entry name" value="VI_chp_4"/>
    <property type="match status" value="1"/>
</dbReference>
<gene>
    <name evidence="1" type="primary">tssK</name>
    <name evidence="1" type="ORF">L9S41_06660</name>
</gene>
<protein>
    <submittedName>
        <fullName evidence="1">Type VI secretion system baseplate subunit TssK</fullName>
    </submittedName>
</protein>
<sequence length="446" mass="49461">MNTDGLRKIVWAEGVFLGQQHFQQWDRYQEGVQALLARGLNPLAWGILNLRIDAQSLENGRLRIERCLALFPDGRLVSYDAGVDPPLMCELGGRGGESFEVYLCLPGNRQVDGISGYPGKGHVCAWQADYREIADEYDGGRSREVLLARPNLRLLSADQPRDAFAALPVARVLNEGDGSFRLLPEFIPPVARIGASARLESLVAGMIDLIGARLRILNERKAAHGGGAGEFAQADPLNFNLLQVLSGAWPLLLHFQHNPELHPEFLYRGLVPVLGNLRAFSSNDGGEIPRYRHEALETVFPPLAALVEKLMDVQTQQRSASLLLARESDCLWRAEGLSPEQLQRATLFLEVDHGGEDPNWITDFARQVKVGPRSSIELMVASALPGVRLVHTQRPPAQMPVRSGCEYFRLEQRGDFWSKMLEEGSVAVFVTHPFAQADLALVRVQE</sequence>
<dbReference type="EMBL" id="CP092109">
    <property type="protein sequence ID" value="UWZ81070.1"/>
    <property type="molecule type" value="Genomic_DNA"/>
</dbReference>
<dbReference type="Pfam" id="PF05936">
    <property type="entry name" value="T6SS_VasE"/>
    <property type="match status" value="1"/>
</dbReference>
<reference evidence="1" key="1">
    <citation type="journal article" date="2022" name="Environ. Microbiol.">
        <title>Geoalkalibacter halelectricus SAP #1 sp. nov. possessing extracellular electron transfer and mineral#reducing capabilities from a haloalkaline environment.</title>
        <authorList>
            <person name="Yadav S."/>
            <person name="Singh R."/>
            <person name="Sundharam S.S."/>
            <person name="Chaudhary S."/>
            <person name="Krishnamurthi S."/>
            <person name="Patil S.A."/>
        </authorList>
    </citation>
    <scope>NUCLEOTIDE SEQUENCE</scope>
    <source>
        <strain evidence="1">SAP-1</strain>
    </source>
</reference>
<accession>A0ABY5ZT36</accession>
<dbReference type="RefSeq" id="WP_260749441.1">
    <property type="nucleotide sequence ID" value="NZ_CP092109.1"/>
</dbReference>
<proteinExistence type="predicted"/>
<evidence type="ECO:0000313" key="1">
    <source>
        <dbReference type="EMBL" id="UWZ81070.1"/>
    </source>
</evidence>